<keyword evidence="6 14" id="KW-0732">Signal</keyword>
<evidence type="ECO:0000313" key="15">
    <source>
        <dbReference type="EMBL" id="TRY14162.1"/>
    </source>
</evidence>
<evidence type="ECO:0000256" key="1">
    <source>
        <dbReference type="ARBA" id="ARBA00004459"/>
    </source>
</evidence>
<dbReference type="AlphaFoldDB" id="A0A553JNX0"/>
<evidence type="ECO:0000313" key="16">
    <source>
        <dbReference type="Proteomes" id="UP000318126"/>
    </source>
</evidence>
<accession>A0A553JNX0</accession>
<evidence type="ECO:0000256" key="5">
    <source>
        <dbReference type="ARBA" id="ARBA00022448"/>
    </source>
</evidence>
<proteinExistence type="inferred from homology"/>
<gene>
    <name evidence="13 15" type="primary">lolB</name>
    <name evidence="15" type="ORF">FN961_11405</name>
</gene>
<feature type="chain" id="PRO_5022159711" description="Outer-membrane lipoprotein LolB" evidence="14">
    <location>
        <begin position="27"/>
        <end position="214"/>
    </location>
</feature>
<keyword evidence="9" id="KW-0564">Palmitate</keyword>
<evidence type="ECO:0000256" key="11">
    <source>
        <dbReference type="ARBA" id="ARBA00023237"/>
    </source>
</evidence>
<reference evidence="16" key="1">
    <citation type="submission" date="2019-07" db="EMBL/GenBank/DDBJ databases">
        <title>Shewanella sp. YLB-08 draft genomic sequence.</title>
        <authorList>
            <person name="Yu L."/>
        </authorList>
    </citation>
    <scope>NUCLEOTIDE SEQUENCE [LARGE SCALE GENOMIC DNA]</scope>
    <source>
        <strain evidence="16">JCM 20706</strain>
    </source>
</reference>
<organism evidence="15 16">
    <name type="scientific">Shewanella hanedai</name>
    <name type="common">Alteromonas hanedai</name>
    <dbReference type="NCBI Taxonomy" id="25"/>
    <lineage>
        <taxon>Bacteria</taxon>
        <taxon>Pseudomonadati</taxon>
        <taxon>Pseudomonadota</taxon>
        <taxon>Gammaproteobacteria</taxon>
        <taxon>Alteromonadales</taxon>
        <taxon>Shewanellaceae</taxon>
        <taxon>Shewanella</taxon>
    </lineage>
</organism>
<evidence type="ECO:0000256" key="3">
    <source>
        <dbReference type="ARBA" id="ARBA00011245"/>
    </source>
</evidence>
<comment type="subunit">
    <text evidence="3 13">Monomer.</text>
</comment>
<keyword evidence="8 13" id="KW-0472">Membrane</keyword>
<dbReference type="Proteomes" id="UP000318126">
    <property type="component" value="Unassembled WGS sequence"/>
</dbReference>
<dbReference type="Gene3D" id="2.50.20.10">
    <property type="entry name" value="Lipoprotein localisation LolA/LolB/LppX"/>
    <property type="match status" value="1"/>
</dbReference>
<dbReference type="NCBIfam" id="TIGR00548">
    <property type="entry name" value="lolB"/>
    <property type="match status" value="1"/>
</dbReference>
<evidence type="ECO:0000256" key="10">
    <source>
        <dbReference type="ARBA" id="ARBA00023186"/>
    </source>
</evidence>
<dbReference type="Pfam" id="PF03550">
    <property type="entry name" value="LolB"/>
    <property type="match status" value="1"/>
</dbReference>
<dbReference type="RefSeq" id="WP_144040300.1">
    <property type="nucleotide sequence ID" value="NZ_BMPL01000012.1"/>
</dbReference>
<evidence type="ECO:0000256" key="2">
    <source>
        <dbReference type="ARBA" id="ARBA00009696"/>
    </source>
</evidence>
<dbReference type="GO" id="GO:0009279">
    <property type="term" value="C:cell outer membrane"/>
    <property type="evidence" value="ECO:0007669"/>
    <property type="project" value="UniProtKB-SubCell"/>
</dbReference>
<keyword evidence="16" id="KW-1185">Reference proteome</keyword>
<dbReference type="EMBL" id="VKGK01000012">
    <property type="protein sequence ID" value="TRY14162.1"/>
    <property type="molecule type" value="Genomic_DNA"/>
</dbReference>
<keyword evidence="11 13" id="KW-0998">Cell outer membrane</keyword>
<evidence type="ECO:0000256" key="7">
    <source>
        <dbReference type="ARBA" id="ARBA00022927"/>
    </source>
</evidence>
<name>A0A553JNX0_SHEHA</name>
<comment type="similarity">
    <text evidence="2 13">Belongs to the LolB family.</text>
</comment>
<comment type="subcellular location">
    <subcellularLocation>
        <location evidence="1">Cell outer membrane</location>
        <topology evidence="1">Lipid-anchor</topology>
    </subcellularLocation>
</comment>
<keyword evidence="5 13" id="KW-0813">Transport</keyword>
<sequence>MNNLSYFTKTKLLWMIFSLSLLSACATKTPNDLIPVNVSQVSQAQAWEMQGKLAVRTPDDKFSTNLYWLHTPDSNELKLTTMLGTTVLSLTTQHGIAKLEVDGKVYKHHDAQELLTEITGWSIPVDSLPLWITGQADVDDKVISQDEQLRPKVILSLSDTPPWKVEFKSWQQQSGAQLPRLLQLTKGPLRLKIQISHWQALATTEPTNNQKSPK</sequence>
<evidence type="ECO:0000256" key="13">
    <source>
        <dbReference type="HAMAP-Rule" id="MF_00233"/>
    </source>
</evidence>
<comment type="function">
    <text evidence="13">Plays a critical role in the incorporation of lipoproteins in the outer membrane after they are released by the LolA protein.</text>
</comment>
<keyword evidence="7 13" id="KW-0653">Protein transport</keyword>
<evidence type="ECO:0000256" key="9">
    <source>
        <dbReference type="ARBA" id="ARBA00023139"/>
    </source>
</evidence>
<dbReference type="InterPro" id="IPR029046">
    <property type="entry name" value="LolA/LolB/LppX"/>
</dbReference>
<keyword evidence="12 15" id="KW-0449">Lipoprotein</keyword>
<feature type="signal peptide" evidence="14">
    <location>
        <begin position="1"/>
        <end position="26"/>
    </location>
</feature>
<comment type="caution">
    <text evidence="15">The sequence shown here is derived from an EMBL/GenBank/DDBJ whole genome shotgun (WGS) entry which is preliminary data.</text>
</comment>
<dbReference type="InterPro" id="IPR004565">
    <property type="entry name" value="OM_lipoprot_LolB"/>
</dbReference>
<dbReference type="GO" id="GO:0015031">
    <property type="term" value="P:protein transport"/>
    <property type="evidence" value="ECO:0007669"/>
    <property type="project" value="UniProtKB-KW"/>
</dbReference>
<keyword evidence="10 13" id="KW-0143">Chaperone</keyword>
<dbReference type="OrthoDB" id="9797618at2"/>
<evidence type="ECO:0000256" key="4">
    <source>
        <dbReference type="ARBA" id="ARBA00016202"/>
    </source>
</evidence>
<dbReference type="CDD" id="cd16326">
    <property type="entry name" value="LolB"/>
    <property type="match status" value="1"/>
</dbReference>
<dbReference type="SUPFAM" id="SSF89392">
    <property type="entry name" value="Prokaryotic lipoproteins and lipoprotein localization factors"/>
    <property type="match status" value="1"/>
</dbReference>
<evidence type="ECO:0000256" key="14">
    <source>
        <dbReference type="SAM" id="SignalP"/>
    </source>
</evidence>
<dbReference type="GO" id="GO:0044874">
    <property type="term" value="P:lipoprotein localization to outer membrane"/>
    <property type="evidence" value="ECO:0007669"/>
    <property type="project" value="UniProtKB-UniRule"/>
</dbReference>
<evidence type="ECO:0000256" key="12">
    <source>
        <dbReference type="ARBA" id="ARBA00023288"/>
    </source>
</evidence>
<dbReference type="HAMAP" id="MF_00233">
    <property type="entry name" value="LolB"/>
    <property type="match status" value="1"/>
</dbReference>
<protein>
    <recommendedName>
        <fullName evidence="4 13">Outer-membrane lipoprotein LolB</fullName>
    </recommendedName>
</protein>
<evidence type="ECO:0000256" key="6">
    <source>
        <dbReference type="ARBA" id="ARBA00022729"/>
    </source>
</evidence>
<evidence type="ECO:0000256" key="8">
    <source>
        <dbReference type="ARBA" id="ARBA00023136"/>
    </source>
</evidence>